<accession>A0AAN6Q533</accession>
<name>A0AAN6Q533_9PEZI</name>
<dbReference type="GO" id="GO:0016616">
    <property type="term" value="F:oxidoreductase activity, acting on the CH-OH group of donors, NAD or NADP as acceptor"/>
    <property type="evidence" value="ECO:0007669"/>
    <property type="project" value="TreeGrafter"/>
</dbReference>
<sequence>MALAHLSPDHFVTSLQFTKHVYQDVYPSINPSNPELSLAGKVAIITGASRGMGATGIAPAFARAGAKAIVLVATNAEKLSAVEATLKAVNSHVQVLSVATDISNAKSVAELFAKVKASFGHADILINNAAILAGAGSIMDGDPDQWWRNFEVNTKGAFLLAQNFLKALPSPSTPATIVNLVTAAAWQIHPFMSGYSISKLAALQLMAQIATANPNVTTISLHPGLVETEMLQDEFRHFNLDSPALIGGVAVWLSTDKAKFLTGRVMVSNWSVDDLVERKEEIEADNLLRIDFTGKLGKSQFE</sequence>
<dbReference type="AlphaFoldDB" id="A0AAN6Q533"/>
<evidence type="ECO:0000256" key="1">
    <source>
        <dbReference type="ARBA" id="ARBA00006484"/>
    </source>
</evidence>
<dbReference type="PRINTS" id="PR00081">
    <property type="entry name" value="GDHRDH"/>
</dbReference>
<dbReference type="CDD" id="cd05233">
    <property type="entry name" value="SDR_c"/>
    <property type="match status" value="1"/>
</dbReference>
<dbReference type="InterPro" id="IPR036291">
    <property type="entry name" value="NAD(P)-bd_dom_sf"/>
</dbReference>
<evidence type="ECO:0000313" key="4">
    <source>
        <dbReference type="Proteomes" id="UP001305647"/>
    </source>
</evidence>
<evidence type="ECO:0000313" key="3">
    <source>
        <dbReference type="EMBL" id="KAK4101131.1"/>
    </source>
</evidence>
<keyword evidence="2" id="KW-0560">Oxidoreductase</keyword>
<keyword evidence="4" id="KW-1185">Reference proteome</keyword>
<reference evidence="3" key="1">
    <citation type="journal article" date="2023" name="Mol. Phylogenet. Evol.">
        <title>Genome-scale phylogeny and comparative genomics of the fungal order Sordariales.</title>
        <authorList>
            <person name="Hensen N."/>
            <person name="Bonometti L."/>
            <person name="Westerberg I."/>
            <person name="Brannstrom I.O."/>
            <person name="Guillou S."/>
            <person name="Cros-Aarteil S."/>
            <person name="Calhoun S."/>
            <person name="Haridas S."/>
            <person name="Kuo A."/>
            <person name="Mondo S."/>
            <person name="Pangilinan J."/>
            <person name="Riley R."/>
            <person name="LaButti K."/>
            <person name="Andreopoulos B."/>
            <person name="Lipzen A."/>
            <person name="Chen C."/>
            <person name="Yan M."/>
            <person name="Daum C."/>
            <person name="Ng V."/>
            <person name="Clum A."/>
            <person name="Steindorff A."/>
            <person name="Ohm R.A."/>
            <person name="Martin F."/>
            <person name="Silar P."/>
            <person name="Natvig D.O."/>
            <person name="Lalanne C."/>
            <person name="Gautier V."/>
            <person name="Ament-Velasquez S.L."/>
            <person name="Kruys A."/>
            <person name="Hutchinson M.I."/>
            <person name="Powell A.J."/>
            <person name="Barry K."/>
            <person name="Miller A.N."/>
            <person name="Grigoriev I.V."/>
            <person name="Debuchy R."/>
            <person name="Gladieux P."/>
            <person name="Hiltunen Thoren M."/>
            <person name="Johannesson H."/>
        </authorList>
    </citation>
    <scope>NUCLEOTIDE SEQUENCE</scope>
    <source>
        <strain evidence="3">CBS 757.83</strain>
    </source>
</reference>
<dbReference type="Pfam" id="PF00106">
    <property type="entry name" value="adh_short"/>
    <property type="match status" value="1"/>
</dbReference>
<dbReference type="SUPFAM" id="SSF51735">
    <property type="entry name" value="NAD(P)-binding Rossmann-fold domains"/>
    <property type="match status" value="1"/>
</dbReference>
<dbReference type="EMBL" id="MU863637">
    <property type="protein sequence ID" value="KAK4101131.1"/>
    <property type="molecule type" value="Genomic_DNA"/>
</dbReference>
<reference evidence="3" key="2">
    <citation type="submission" date="2023-05" db="EMBL/GenBank/DDBJ databases">
        <authorList>
            <consortium name="Lawrence Berkeley National Laboratory"/>
            <person name="Steindorff A."/>
            <person name="Hensen N."/>
            <person name="Bonometti L."/>
            <person name="Westerberg I."/>
            <person name="Brannstrom I.O."/>
            <person name="Guillou S."/>
            <person name="Cros-Aarteil S."/>
            <person name="Calhoun S."/>
            <person name="Haridas S."/>
            <person name="Kuo A."/>
            <person name="Mondo S."/>
            <person name="Pangilinan J."/>
            <person name="Riley R."/>
            <person name="Labutti K."/>
            <person name="Andreopoulos B."/>
            <person name="Lipzen A."/>
            <person name="Chen C."/>
            <person name="Yanf M."/>
            <person name="Daum C."/>
            <person name="Ng V."/>
            <person name="Clum A."/>
            <person name="Ohm R."/>
            <person name="Martin F."/>
            <person name="Silar P."/>
            <person name="Natvig D."/>
            <person name="Lalanne C."/>
            <person name="Gautier V."/>
            <person name="Ament-Velasquez S.L."/>
            <person name="Kruys A."/>
            <person name="Hutchinson M.I."/>
            <person name="Powell A.J."/>
            <person name="Barry K."/>
            <person name="Miller A.N."/>
            <person name="Grigoriev I.V."/>
            <person name="Debuchy R."/>
            <person name="Gladieux P."/>
            <person name="Thoren M.H."/>
            <person name="Johannesson H."/>
        </authorList>
    </citation>
    <scope>NUCLEOTIDE SEQUENCE</scope>
    <source>
        <strain evidence="3">CBS 757.83</strain>
    </source>
</reference>
<organism evidence="3 4">
    <name type="scientific">Parathielavia hyrcaniae</name>
    <dbReference type="NCBI Taxonomy" id="113614"/>
    <lineage>
        <taxon>Eukaryota</taxon>
        <taxon>Fungi</taxon>
        <taxon>Dikarya</taxon>
        <taxon>Ascomycota</taxon>
        <taxon>Pezizomycotina</taxon>
        <taxon>Sordariomycetes</taxon>
        <taxon>Sordariomycetidae</taxon>
        <taxon>Sordariales</taxon>
        <taxon>Chaetomiaceae</taxon>
        <taxon>Parathielavia</taxon>
    </lineage>
</organism>
<comment type="caution">
    <text evidence="3">The sequence shown here is derived from an EMBL/GenBank/DDBJ whole genome shotgun (WGS) entry which is preliminary data.</text>
</comment>
<dbReference type="Gene3D" id="3.40.50.720">
    <property type="entry name" value="NAD(P)-binding Rossmann-like Domain"/>
    <property type="match status" value="1"/>
</dbReference>
<comment type="similarity">
    <text evidence="1">Belongs to the short-chain dehydrogenases/reductases (SDR) family.</text>
</comment>
<dbReference type="PANTHER" id="PTHR42760:SF37">
    <property type="entry name" value="CLAVALDEHYDE DEHYDROGENASE"/>
    <property type="match status" value="1"/>
</dbReference>
<evidence type="ECO:0000256" key="2">
    <source>
        <dbReference type="ARBA" id="ARBA00023002"/>
    </source>
</evidence>
<gene>
    <name evidence="3" type="ORF">N658DRAFT_524316</name>
</gene>
<proteinExistence type="inferred from homology"/>
<dbReference type="PANTHER" id="PTHR42760">
    <property type="entry name" value="SHORT-CHAIN DEHYDROGENASES/REDUCTASES FAMILY MEMBER"/>
    <property type="match status" value="1"/>
</dbReference>
<protein>
    <submittedName>
        <fullName evidence="3">NAD(P)-binding protein</fullName>
    </submittedName>
</protein>
<dbReference type="Proteomes" id="UP001305647">
    <property type="component" value="Unassembled WGS sequence"/>
</dbReference>
<dbReference type="InterPro" id="IPR002347">
    <property type="entry name" value="SDR_fam"/>
</dbReference>